<gene>
    <name evidence="3" type="ORF">A5707_02910</name>
</gene>
<feature type="compositionally biased region" description="Pro residues" evidence="1">
    <location>
        <begin position="65"/>
        <end position="74"/>
    </location>
</feature>
<evidence type="ECO:0000313" key="3">
    <source>
        <dbReference type="EMBL" id="OBI44625.1"/>
    </source>
</evidence>
<evidence type="ECO:0000256" key="1">
    <source>
        <dbReference type="SAM" id="MobiDB-lite"/>
    </source>
</evidence>
<organism evidence="3 4">
    <name type="scientific">Mycobacterium kyorinense</name>
    <dbReference type="NCBI Taxonomy" id="487514"/>
    <lineage>
        <taxon>Bacteria</taxon>
        <taxon>Bacillati</taxon>
        <taxon>Actinomycetota</taxon>
        <taxon>Actinomycetes</taxon>
        <taxon>Mycobacteriales</taxon>
        <taxon>Mycobacteriaceae</taxon>
        <taxon>Mycobacterium</taxon>
    </lineage>
</organism>
<proteinExistence type="predicted"/>
<sequence length="206" mass="19680">MTIWTLLRAAAVVAGGSAALLAGGIAHADPAVPVPAPNIGEQLVNTATHAPQMLQTLATALGATPPAPSTPPPLAGATIRAPQQPGGAPNAASSVPGVNSLLPGTTTGTPATAPGASTGIPGLTPTAPAAPASPAQLMPTAQLDMPQVPFLPVPLPQQVSLPGDLASLAPGGLPVPHGMQAGTPAVSAPAATAPSNPLLIPLSALP</sequence>
<evidence type="ECO:0000256" key="2">
    <source>
        <dbReference type="SAM" id="SignalP"/>
    </source>
</evidence>
<accession>A0A1A2Z2V2</accession>
<feature type="compositionally biased region" description="Low complexity" evidence="1">
    <location>
        <begin position="103"/>
        <end position="134"/>
    </location>
</feature>
<dbReference type="Proteomes" id="UP000093592">
    <property type="component" value="Unassembled WGS sequence"/>
</dbReference>
<name>A0A1A2Z2V2_9MYCO</name>
<keyword evidence="2" id="KW-0732">Signal</keyword>
<protein>
    <submittedName>
        <fullName evidence="3">Uncharacterized protein</fullName>
    </submittedName>
</protein>
<dbReference type="AlphaFoldDB" id="A0A1A2Z2V2"/>
<evidence type="ECO:0000313" key="4">
    <source>
        <dbReference type="Proteomes" id="UP000093592"/>
    </source>
</evidence>
<dbReference type="RefSeq" id="WP_065015170.1">
    <property type="nucleotide sequence ID" value="NZ_LZKJ01000133.1"/>
</dbReference>
<feature type="signal peptide" evidence="2">
    <location>
        <begin position="1"/>
        <end position="28"/>
    </location>
</feature>
<feature type="chain" id="PRO_5008318640" evidence="2">
    <location>
        <begin position="29"/>
        <end position="206"/>
    </location>
</feature>
<comment type="caution">
    <text evidence="3">The sequence shown here is derived from an EMBL/GenBank/DDBJ whole genome shotgun (WGS) entry which is preliminary data.</text>
</comment>
<feature type="compositionally biased region" description="Low complexity" evidence="1">
    <location>
        <begin position="75"/>
        <end position="92"/>
    </location>
</feature>
<reference evidence="4" key="1">
    <citation type="submission" date="2016-06" db="EMBL/GenBank/DDBJ databases">
        <authorList>
            <person name="Sutton G."/>
            <person name="Brinkac L."/>
            <person name="Sanka R."/>
            <person name="Adams M."/>
            <person name="Lau E."/>
            <person name="Sam S."/>
            <person name="Sreng N."/>
            <person name="Him V."/>
            <person name="Kerleguer A."/>
            <person name="Cheng S."/>
        </authorList>
    </citation>
    <scope>NUCLEOTIDE SEQUENCE [LARGE SCALE GENOMIC DNA]</scope>
    <source>
        <strain evidence="4">E861</strain>
    </source>
</reference>
<dbReference type="EMBL" id="LZKJ01000133">
    <property type="protein sequence ID" value="OBI44625.1"/>
    <property type="molecule type" value="Genomic_DNA"/>
</dbReference>
<feature type="region of interest" description="Disordered" evidence="1">
    <location>
        <begin position="63"/>
        <end position="134"/>
    </location>
</feature>